<dbReference type="InterPro" id="IPR001851">
    <property type="entry name" value="ABC_transp_permease"/>
</dbReference>
<keyword evidence="5 10" id="KW-0812">Transmembrane</keyword>
<accession>A0A975JFV6</accession>
<keyword evidence="8 10" id="KW-0472">Membrane</keyword>
<feature type="transmembrane region" description="Helical" evidence="10">
    <location>
        <begin position="111"/>
        <end position="132"/>
    </location>
</feature>
<comment type="subcellular location">
    <subcellularLocation>
        <location evidence="1">Cell membrane</location>
        <topology evidence="1">Multi-pass membrane protein</topology>
    </subcellularLocation>
</comment>
<feature type="transmembrane region" description="Helical" evidence="10">
    <location>
        <begin position="215"/>
        <end position="236"/>
    </location>
</feature>
<dbReference type="GO" id="GO:0005304">
    <property type="term" value="F:L-valine transmembrane transporter activity"/>
    <property type="evidence" value="ECO:0007669"/>
    <property type="project" value="TreeGrafter"/>
</dbReference>
<evidence type="ECO:0000256" key="4">
    <source>
        <dbReference type="ARBA" id="ARBA00022519"/>
    </source>
</evidence>
<evidence type="ECO:0000256" key="1">
    <source>
        <dbReference type="ARBA" id="ARBA00004651"/>
    </source>
</evidence>
<evidence type="ECO:0000256" key="5">
    <source>
        <dbReference type="ARBA" id="ARBA00022692"/>
    </source>
</evidence>
<dbReference type="InterPro" id="IPR052157">
    <property type="entry name" value="BCAA_transport_permease"/>
</dbReference>
<dbReference type="GO" id="GO:0015190">
    <property type="term" value="F:L-leucine transmembrane transporter activity"/>
    <property type="evidence" value="ECO:0007669"/>
    <property type="project" value="TreeGrafter"/>
</dbReference>
<dbReference type="KEGG" id="sual:KDD17_06915"/>
<evidence type="ECO:0000256" key="3">
    <source>
        <dbReference type="ARBA" id="ARBA00022475"/>
    </source>
</evidence>
<feature type="transmembrane region" description="Helical" evidence="10">
    <location>
        <begin position="51"/>
        <end position="71"/>
    </location>
</feature>
<sequence>MDLLNALVAFLNYVFIPGVAYGAQLAIGALGVTLVYGILRFSNFAHGDTMAFGTMVVILLTWALQSTGFNLGPLPTALVALPFGILGCIALVLLTDRVVYRFYREQKAKPVILVIVSMGVMFVMNGIVRFIIGPDDQSFNDGERFLISARDFKAMTGLEEGLGIRTTQGITVITAIVVVAWLFWFLNKTRAGKSMRAYSDNEDLALLSGINPERVVMITWIIVAALATIAGTLYGLDKSFKPFTYFQLLLPIFASAVVGGIGNPLGAIAGGFVIAFSEVTITYAWKKVLGYLMPESLEPSGLVQLMSTDYKFAVSFVILLIVLLFRPTGLFKGQSTT</sequence>
<dbReference type="RefSeq" id="WP_212705876.1">
    <property type="nucleotide sequence ID" value="NZ_CP073581.1"/>
</dbReference>
<evidence type="ECO:0000313" key="11">
    <source>
        <dbReference type="EMBL" id="QUJ77683.1"/>
    </source>
</evidence>
<dbReference type="Gene3D" id="1.10.3470.10">
    <property type="entry name" value="ABC transporter involved in vitamin B12 uptake, BtuC"/>
    <property type="match status" value="1"/>
</dbReference>
<feature type="transmembrane region" description="Helical" evidence="10">
    <location>
        <begin position="20"/>
        <end position="39"/>
    </location>
</feature>
<keyword evidence="6" id="KW-0029">Amino-acid transport</keyword>
<dbReference type="EMBL" id="CP073581">
    <property type="protein sequence ID" value="QUJ77683.1"/>
    <property type="molecule type" value="Genomic_DNA"/>
</dbReference>
<keyword evidence="4" id="KW-0997">Cell inner membrane</keyword>
<name>A0A975JFV6_9RHOB</name>
<dbReference type="GO" id="GO:0015192">
    <property type="term" value="F:L-phenylalanine transmembrane transporter activity"/>
    <property type="evidence" value="ECO:0007669"/>
    <property type="project" value="TreeGrafter"/>
</dbReference>
<keyword evidence="7 10" id="KW-1133">Transmembrane helix</keyword>
<dbReference type="Proteomes" id="UP000683291">
    <property type="component" value="Chromosome 1"/>
</dbReference>
<dbReference type="GO" id="GO:0015188">
    <property type="term" value="F:L-isoleucine transmembrane transporter activity"/>
    <property type="evidence" value="ECO:0007669"/>
    <property type="project" value="TreeGrafter"/>
</dbReference>
<evidence type="ECO:0000256" key="10">
    <source>
        <dbReference type="SAM" id="Phobius"/>
    </source>
</evidence>
<feature type="transmembrane region" description="Helical" evidence="10">
    <location>
        <begin position="168"/>
        <end position="186"/>
    </location>
</feature>
<feature type="transmembrane region" description="Helical" evidence="10">
    <location>
        <begin position="77"/>
        <end position="99"/>
    </location>
</feature>
<evidence type="ECO:0000256" key="6">
    <source>
        <dbReference type="ARBA" id="ARBA00022970"/>
    </source>
</evidence>
<comment type="similarity">
    <text evidence="9">Belongs to the binding-protein-dependent transport system permease family. LivHM subfamily.</text>
</comment>
<proteinExistence type="inferred from homology"/>
<gene>
    <name evidence="11" type="ORF">KDD17_06915</name>
</gene>
<dbReference type="GO" id="GO:0005886">
    <property type="term" value="C:plasma membrane"/>
    <property type="evidence" value="ECO:0007669"/>
    <property type="project" value="UniProtKB-SubCell"/>
</dbReference>
<evidence type="ECO:0000256" key="2">
    <source>
        <dbReference type="ARBA" id="ARBA00022448"/>
    </source>
</evidence>
<evidence type="ECO:0000313" key="12">
    <source>
        <dbReference type="Proteomes" id="UP000683291"/>
    </source>
</evidence>
<dbReference type="Pfam" id="PF02653">
    <property type="entry name" value="BPD_transp_2"/>
    <property type="match status" value="1"/>
</dbReference>
<organism evidence="11 12">
    <name type="scientific">Sulfitobacter albidus</name>
    <dbReference type="NCBI Taxonomy" id="2829501"/>
    <lineage>
        <taxon>Bacteria</taxon>
        <taxon>Pseudomonadati</taxon>
        <taxon>Pseudomonadota</taxon>
        <taxon>Alphaproteobacteria</taxon>
        <taxon>Rhodobacterales</taxon>
        <taxon>Roseobacteraceae</taxon>
        <taxon>Sulfitobacter</taxon>
    </lineage>
</organism>
<keyword evidence="12" id="KW-1185">Reference proteome</keyword>
<dbReference type="GO" id="GO:0015808">
    <property type="term" value="P:L-alanine transport"/>
    <property type="evidence" value="ECO:0007669"/>
    <property type="project" value="TreeGrafter"/>
</dbReference>
<dbReference type="GO" id="GO:0042941">
    <property type="term" value="P:D-alanine transmembrane transport"/>
    <property type="evidence" value="ECO:0007669"/>
    <property type="project" value="TreeGrafter"/>
</dbReference>
<dbReference type="PANTHER" id="PTHR11795:SF371">
    <property type="entry name" value="HIGH-AFFINITY BRANCHED-CHAIN AMINO ACID TRANSPORT SYSTEM PERMEASE PROTEIN LIVH"/>
    <property type="match status" value="1"/>
</dbReference>
<dbReference type="AlphaFoldDB" id="A0A975JFV6"/>
<keyword evidence="2" id="KW-0813">Transport</keyword>
<evidence type="ECO:0000256" key="8">
    <source>
        <dbReference type="ARBA" id="ARBA00023136"/>
    </source>
</evidence>
<dbReference type="GO" id="GO:1903806">
    <property type="term" value="P:L-isoleucine import across plasma membrane"/>
    <property type="evidence" value="ECO:0007669"/>
    <property type="project" value="TreeGrafter"/>
</dbReference>
<dbReference type="CDD" id="cd06582">
    <property type="entry name" value="TM_PBP1_LivH_like"/>
    <property type="match status" value="1"/>
</dbReference>
<protein>
    <submittedName>
        <fullName evidence="11">Branched-chain amino acid ABC transporter permease</fullName>
    </submittedName>
</protein>
<feature type="transmembrane region" description="Helical" evidence="10">
    <location>
        <begin position="305"/>
        <end position="325"/>
    </location>
</feature>
<reference evidence="11" key="1">
    <citation type="submission" date="2021-04" db="EMBL/GenBank/DDBJ databases">
        <title>Complete genome sequence for Sulfitobacter sp. strain JK7-1.</title>
        <authorList>
            <person name="Park S.-J."/>
        </authorList>
    </citation>
    <scope>NUCLEOTIDE SEQUENCE</scope>
    <source>
        <strain evidence="11">JK7-1</strain>
    </source>
</reference>
<keyword evidence="3" id="KW-1003">Cell membrane</keyword>
<evidence type="ECO:0000256" key="9">
    <source>
        <dbReference type="ARBA" id="ARBA00037998"/>
    </source>
</evidence>
<evidence type="ECO:0000256" key="7">
    <source>
        <dbReference type="ARBA" id="ARBA00022989"/>
    </source>
</evidence>
<dbReference type="InterPro" id="IPR037294">
    <property type="entry name" value="ABC_BtuC-like"/>
</dbReference>
<dbReference type="PANTHER" id="PTHR11795">
    <property type="entry name" value="BRANCHED-CHAIN AMINO ACID TRANSPORT SYSTEM PERMEASE PROTEIN LIVH"/>
    <property type="match status" value="1"/>
</dbReference>